<feature type="binding site" evidence="9">
    <location>
        <begin position="364"/>
        <end position="369"/>
    </location>
    <ligand>
        <name>ATP</name>
        <dbReference type="ChEBI" id="CHEBI:30616"/>
    </ligand>
</feature>
<evidence type="ECO:0000256" key="5">
    <source>
        <dbReference type="ARBA" id="ARBA00022840"/>
    </source>
</evidence>
<reference evidence="14 15" key="1">
    <citation type="submission" date="2024-06" db="EMBL/GenBank/DDBJ databases">
        <title>Pontibacter populi HYL7-15.</title>
        <authorList>
            <person name="Kim M.K."/>
        </authorList>
    </citation>
    <scope>NUCLEOTIDE SEQUENCE [LARGE SCALE GENOMIC DNA]</scope>
    <source>
        <strain evidence="14 15">HYL7-15</strain>
    </source>
</reference>
<keyword evidence="15" id="KW-1185">Reference proteome</keyword>
<dbReference type="RefSeq" id="WP_350410222.1">
    <property type="nucleotide sequence ID" value="NZ_JBEOKT010000001.1"/>
</dbReference>
<dbReference type="SUPFAM" id="SSF52540">
    <property type="entry name" value="P-loop containing nucleoside triphosphate hydrolases"/>
    <property type="match status" value="1"/>
</dbReference>
<keyword evidence="5 9" id="KW-0067">ATP-binding</keyword>
<keyword evidence="8 9" id="KW-0804">Transcription</keyword>
<feature type="binding site" evidence="9">
    <location>
        <begin position="352"/>
        <end position="357"/>
    </location>
    <ligand>
        <name>ATP</name>
        <dbReference type="ChEBI" id="CHEBI:30616"/>
    </ligand>
</feature>
<dbReference type="GO" id="GO:0016787">
    <property type="term" value="F:hydrolase activity"/>
    <property type="evidence" value="ECO:0007669"/>
    <property type="project" value="UniProtKB-KW"/>
</dbReference>
<evidence type="ECO:0000256" key="1">
    <source>
        <dbReference type="ARBA" id="ARBA00022472"/>
    </source>
</evidence>
<dbReference type="EC" id="3.6.4.-" evidence="9 10"/>
<gene>
    <name evidence="9 14" type="primary">rho</name>
    <name evidence="14" type="ORF">ABS362_01045</name>
</gene>
<keyword evidence="4 9" id="KW-0347">Helicase</keyword>
<evidence type="ECO:0000256" key="9">
    <source>
        <dbReference type="HAMAP-Rule" id="MF_01884"/>
    </source>
</evidence>
<dbReference type="SMART" id="SM00382">
    <property type="entry name" value="AAA"/>
    <property type="match status" value="1"/>
</dbReference>
<dbReference type="InterPro" id="IPR011113">
    <property type="entry name" value="Rho_RNA-bd"/>
</dbReference>
<dbReference type="SUPFAM" id="SSF50249">
    <property type="entry name" value="Nucleic acid-binding proteins"/>
    <property type="match status" value="1"/>
</dbReference>
<protein>
    <recommendedName>
        <fullName evidence="9 10">Transcription termination factor Rho</fullName>
        <ecNumber evidence="9 10">3.6.4.-</ecNumber>
    </recommendedName>
    <alternativeName>
        <fullName evidence="9">ATP-dependent helicase Rho</fullName>
    </alternativeName>
</protein>
<comment type="similarity">
    <text evidence="9 11">Belongs to the Rho family.</text>
</comment>
<comment type="subunit">
    <text evidence="9">Homohexamer. The homohexamer assembles into an open ring structure.</text>
</comment>
<evidence type="ECO:0000256" key="3">
    <source>
        <dbReference type="ARBA" id="ARBA00022801"/>
    </source>
</evidence>
<dbReference type="EMBL" id="JBEOKT010000001">
    <property type="protein sequence ID" value="MER2996109.1"/>
    <property type="molecule type" value="Genomic_DNA"/>
</dbReference>
<organism evidence="14 15">
    <name type="scientific">Pontibacter populi</name>
    <dbReference type="NCBI Taxonomy" id="890055"/>
    <lineage>
        <taxon>Bacteria</taxon>
        <taxon>Pseudomonadati</taxon>
        <taxon>Bacteroidota</taxon>
        <taxon>Cytophagia</taxon>
        <taxon>Cytophagales</taxon>
        <taxon>Hymenobacteraceae</taxon>
        <taxon>Pontibacter</taxon>
    </lineage>
</organism>
<dbReference type="SUPFAM" id="SSF68912">
    <property type="entry name" value="Rho N-terminal domain-like"/>
    <property type="match status" value="1"/>
</dbReference>
<dbReference type="PANTHER" id="PTHR46425">
    <property type="entry name" value="TRANSCRIPTION TERMINATION FACTOR RHO"/>
    <property type="match status" value="1"/>
</dbReference>
<dbReference type="InterPro" id="IPR012340">
    <property type="entry name" value="NA-bd_OB-fold"/>
</dbReference>
<dbReference type="PROSITE" id="PS51856">
    <property type="entry name" value="RHO_RNA_BD"/>
    <property type="match status" value="1"/>
</dbReference>
<feature type="compositionally biased region" description="Basic and acidic residues" evidence="12">
    <location>
        <begin position="105"/>
        <end position="196"/>
    </location>
</feature>
<evidence type="ECO:0000313" key="14">
    <source>
        <dbReference type="EMBL" id="MER2996109.1"/>
    </source>
</evidence>
<keyword evidence="3 9" id="KW-0378">Hydrolase</keyword>
<dbReference type="InterPro" id="IPR004665">
    <property type="entry name" value="Term_rho"/>
</dbReference>
<dbReference type="Gene3D" id="3.40.50.300">
    <property type="entry name" value="P-loop containing nucleotide triphosphate hydrolases"/>
    <property type="match status" value="1"/>
</dbReference>
<dbReference type="SMART" id="SM00357">
    <property type="entry name" value="CSP"/>
    <property type="match status" value="1"/>
</dbReference>
<feature type="compositionally biased region" description="Low complexity" evidence="12">
    <location>
        <begin position="57"/>
        <end position="73"/>
    </location>
</feature>
<dbReference type="SMART" id="SM00959">
    <property type="entry name" value="Rho_N"/>
    <property type="match status" value="1"/>
</dbReference>
<dbReference type="CDD" id="cd01128">
    <property type="entry name" value="rho_factor_C"/>
    <property type="match status" value="1"/>
</dbReference>
<evidence type="ECO:0000256" key="6">
    <source>
        <dbReference type="ARBA" id="ARBA00022884"/>
    </source>
</evidence>
<sequence>MYNIEELKDRLLSELKEIAEDLGVQNFKKLSKQDIIYKILDQQAITPPEKLPKKIKPAASSAAPTSESSPEIATIEEEAPAPVAARPIARAEQPERAPKPASAPVKDHGPQRERTQPRRENREQTTSEPRTENREPRAERAENQSREPRPERAETQSREPRERNDGREQRSENRNDNREQRPENREPRQDNREQRSDQQSNRPDNRYDNNQRRNNPQQQNANAGGNIFKEFDGIILNEGVLELMQDGYGFLRSTHYNYLASPDDIYVSPSQIKLFGLKTGDTVKGQIRPPKEGEKYFALLKVETVNGRTTEEIRDRIPFQHLTPLFPEERLKLTTKPSQLSTRILDLFAPIGKGQRGMIVAQPKTGKTVLLKEIANAISENHPEVYLMILLIDERPEEVTDMARSVKAEVIASTFDETAERHVKVSSIVLDKAKRMVECGHDVVILLDSITRLARAYNTVVPSSGKILSGGVDANALHKPKRFFGAARNVENGGSLTIIATALIDTGSKMDEVIFEEFKGTGNMELQLDRKLANRRIYPAIDVPASGTRREDLLMDRDELNRIWILRKFMSDMNSVEAMEFLKDRMVGTKSNEEFLISMNG</sequence>
<feature type="compositionally biased region" description="Low complexity" evidence="12">
    <location>
        <begin position="80"/>
        <end position="91"/>
    </location>
</feature>
<evidence type="ECO:0000256" key="8">
    <source>
        <dbReference type="ARBA" id="ARBA00023163"/>
    </source>
</evidence>
<dbReference type="Gene3D" id="1.10.720.10">
    <property type="match status" value="1"/>
</dbReference>
<dbReference type="InterPro" id="IPR027417">
    <property type="entry name" value="P-loop_NTPase"/>
</dbReference>
<proteinExistence type="inferred from homology"/>
<accession>A0ABV1RP07</accession>
<dbReference type="InterPro" id="IPR036269">
    <property type="entry name" value="Rho_N_sf"/>
</dbReference>
<keyword evidence="6 9" id="KW-0694">RNA-binding</keyword>
<comment type="caution">
    <text evidence="9">Lacks conserved residue(s) required for the propagation of feature annotation.</text>
</comment>
<dbReference type="CDD" id="cd04459">
    <property type="entry name" value="Rho_CSD"/>
    <property type="match status" value="1"/>
</dbReference>
<dbReference type="Pfam" id="PF07498">
    <property type="entry name" value="Rho_N"/>
    <property type="match status" value="1"/>
</dbReference>
<dbReference type="Pfam" id="PF00006">
    <property type="entry name" value="ATP-synt_ab"/>
    <property type="match status" value="1"/>
</dbReference>
<evidence type="ECO:0000256" key="11">
    <source>
        <dbReference type="PROSITE-ProRule" id="PRU01203"/>
    </source>
</evidence>
<evidence type="ECO:0000256" key="10">
    <source>
        <dbReference type="NCBIfam" id="TIGR00767"/>
    </source>
</evidence>
<name>A0ABV1RP07_9BACT</name>
<evidence type="ECO:0000256" key="12">
    <source>
        <dbReference type="SAM" id="MobiDB-lite"/>
    </source>
</evidence>
<dbReference type="NCBIfam" id="TIGR00767">
    <property type="entry name" value="rho"/>
    <property type="match status" value="1"/>
</dbReference>
<keyword evidence="7 9" id="KW-0805">Transcription regulation</keyword>
<evidence type="ECO:0000259" key="13">
    <source>
        <dbReference type="PROSITE" id="PS51856"/>
    </source>
</evidence>
<dbReference type="InterPro" id="IPR003593">
    <property type="entry name" value="AAA+_ATPase"/>
</dbReference>
<evidence type="ECO:0000313" key="15">
    <source>
        <dbReference type="Proteomes" id="UP001476807"/>
    </source>
</evidence>
<dbReference type="InterPro" id="IPR000194">
    <property type="entry name" value="ATPase_F1/V1/A1_a/bsu_nucl-bd"/>
</dbReference>
<dbReference type="Pfam" id="PF07497">
    <property type="entry name" value="Rho_RNA_bind"/>
    <property type="match status" value="1"/>
</dbReference>
<feature type="compositionally biased region" description="Low complexity" evidence="12">
    <location>
        <begin position="212"/>
        <end position="224"/>
    </location>
</feature>
<comment type="caution">
    <text evidence="14">The sequence shown here is derived from an EMBL/GenBank/DDBJ whole genome shotgun (WGS) entry which is preliminary data.</text>
</comment>
<dbReference type="InterPro" id="IPR011112">
    <property type="entry name" value="Rho-like_N"/>
</dbReference>
<dbReference type="PANTHER" id="PTHR46425:SF1">
    <property type="entry name" value="TRANSCRIPTION TERMINATION FACTOR RHO"/>
    <property type="match status" value="1"/>
</dbReference>
<feature type="domain" description="Rho RNA-BD" evidence="13">
    <location>
        <begin position="234"/>
        <end position="309"/>
    </location>
</feature>
<evidence type="ECO:0000256" key="7">
    <source>
        <dbReference type="ARBA" id="ARBA00023015"/>
    </source>
</evidence>
<dbReference type="Gene3D" id="2.40.50.140">
    <property type="entry name" value="Nucleic acid-binding proteins"/>
    <property type="match status" value="1"/>
</dbReference>
<comment type="function">
    <text evidence="9">Facilitates transcription termination by a mechanism that involves Rho binding to the nascent RNA, activation of Rho's RNA-dependent ATPase activity, and release of the mRNA from the DNA template.</text>
</comment>
<evidence type="ECO:0000256" key="4">
    <source>
        <dbReference type="ARBA" id="ARBA00022806"/>
    </source>
</evidence>
<feature type="binding site" evidence="9">
    <location>
        <position position="395"/>
    </location>
    <ligand>
        <name>ATP</name>
        <dbReference type="ChEBI" id="CHEBI:30616"/>
    </ligand>
</feature>
<dbReference type="Proteomes" id="UP001476807">
    <property type="component" value="Unassembled WGS sequence"/>
</dbReference>
<feature type="region of interest" description="Disordered" evidence="12">
    <location>
        <begin position="41"/>
        <end position="224"/>
    </location>
</feature>
<dbReference type="InterPro" id="IPR041703">
    <property type="entry name" value="Rho_factor_ATP-bd"/>
</dbReference>
<dbReference type="InterPro" id="IPR011129">
    <property type="entry name" value="CSD"/>
</dbReference>
<keyword evidence="2 9" id="KW-0547">Nucleotide-binding</keyword>
<evidence type="ECO:0000256" key="2">
    <source>
        <dbReference type="ARBA" id="ARBA00022741"/>
    </source>
</evidence>
<dbReference type="NCBIfam" id="NF006886">
    <property type="entry name" value="PRK09376.1"/>
    <property type="match status" value="1"/>
</dbReference>
<dbReference type="HAMAP" id="MF_01884">
    <property type="entry name" value="Rho"/>
    <property type="match status" value="1"/>
</dbReference>
<keyword evidence="1 9" id="KW-0806">Transcription termination</keyword>